<dbReference type="Proteomes" id="UP000028582">
    <property type="component" value="Unassembled WGS sequence"/>
</dbReference>
<reference evidence="1 2" key="1">
    <citation type="submission" date="2013-11" db="EMBL/GenBank/DDBJ databases">
        <title>The Genome Sequence of Phytophthora parasitica P1976.</title>
        <authorList>
            <consortium name="The Broad Institute Genomics Platform"/>
            <person name="Russ C."/>
            <person name="Tyler B."/>
            <person name="Panabieres F."/>
            <person name="Shan W."/>
            <person name="Tripathy S."/>
            <person name="Grunwald N."/>
            <person name="Machado M."/>
            <person name="Johnson C.S."/>
            <person name="Walker B."/>
            <person name="Young S."/>
            <person name="Zeng Q."/>
            <person name="Gargeya S."/>
            <person name="Fitzgerald M."/>
            <person name="Haas B."/>
            <person name="Abouelleil A."/>
            <person name="Allen A.W."/>
            <person name="Alvarado L."/>
            <person name="Arachchi H.M."/>
            <person name="Berlin A.M."/>
            <person name="Chapman S.B."/>
            <person name="Gainer-Dewar J."/>
            <person name="Goldberg J."/>
            <person name="Griggs A."/>
            <person name="Gujja S."/>
            <person name="Hansen M."/>
            <person name="Howarth C."/>
            <person name="Imamovic A."/>
            <person name="Ireland A."/>
            <person name="Larimer J."/>
            <person name="McCowan C."/>
            <person name="Murphy C."/>
            <person name="Pearson M."/>
            <person name="Poon T.W."/>
            <person name="Priest M."/>
            <person name="Roberts A."/>
            <person name="Saif S."/>
            <person name="Shea T."/>
            <person name="Sisk P."/>
            <person name="Sykes S."/>
            <person name="Wortman J."/>
            <person name="Nusbaum C."/>
            <person name="Birren B."/>
        </authorList>
    </citation>
    <scope>NUCLEOTIDE SEQUENCE [LARGE SCALE GENOMIC DNA]</scope>
    <source>
        <strain evidence="1 2">P1976</strain>
    </source>
</reference>
<sequence length="136" mass="15260">MTLLAGLCMSVRARAPSDVGFEPQVDRCSDWRCSTSSSAPRVSVRSVDSCLAAAVAGFLPSYRSTLRNVRIEWYFVNLIRAARRGKSALPCRRESTSPDFDTTSRLQQGTCMLKFQSKVRPLLRLSEHLEFAVDQR</sequence>
<dbReference type="EMBL" id="ANJA01002633">
    <property type="protein sequence ID" value="ETO68530.1"/>
    <property type="molecule type" value="Genomic_DNA"/>
</dbReference>
<proteinExistence type="predicted"/>
<organism evidence="1 2">
    <name type="scientific">Phytophthora nicotianae P1976</name>
    <dbReference type="NCBI Taxonomy" id="1317066"/>
    <lineage>
        <taxon>Eukaryota</taxon>
        <taxon>Sar</taxon>
        <taxon>Stramenopiles</taxon>
        <taxon>Oomycota</taxon>
        <taxon>Peronosporomycetes</taxon>
        <taxon>Peronosporales</taxon>
        <taxon>Peronosporaceae</taxon>
        <taxon>Phytophthora</taxon>
    </lineage>
</organism>
<gene>
    <name evidence="1" type="ORF">F444_14652</name>
</gene>
<dbReference type="AlphaFoldDB" id="A0A080ZPG9"/>
<evidence type="ECO:0000313" key="2">
    <source>
        <dbReference type="Proteomes" id="UP000028582"/>
    </source>
</evidence>
<name>A0A080ZPG9_PHYNI</name>
<evidence type="ECO:0000313" key="1">
    <source>
        <dbReference type="EMBL" id="ETO68530.1"/>
    </source>
</evidence>
<comment type="caution">
    <text evidence="1">The sequence shown here is derived from an EMBL/GenBank/DDBJ whole genome shotgun (WGS) entry which is preliminary data.</text>
</comment>
<accession>A0A080ZPG9</accession>
<protein>
    <submittedName>
        <fullName evidence="1">Uncharacterized protein</fullName>
    </submittedName>
</protein>